<evidence type="ECO:0000313" key="1">
    <source>
        <dbReference type="EMBL" id="RQD76080.1"/>
    </source>
</evidence>
<protein>
    <submittedName>
        <fullName evidence="1">HAD family hydrolase</fullName>
    </submittedName>
</protein>
<dbReference type="InterPro" id="IPR041492">
    <property type="entry name" value="HAD_2"/>
</dbReference>
<dbReference type="Gene3D" id="3.40.50.1000">
    <property type="entry name" value="HAD superfamily/HAD-like"/>
    <property type="match status" value="1"/>
</dbReference>
<sequence length="212" mass="24560">MIKKIVFDFDGTLADTREVFLKALGHLSQKHGFKRLSPQEIQEMLKLPIRQRCKVMEIPLHKIPLLFHESLRLLKTMEMASPYPGIQEVVRALQEREVDLVILSSNSSEYIEKFLQVHDLDSFQSIISTSGLFGKHRDLKKLLKRSRLSPQNLIYVGDEIRDIESSRRALVSIVCVTWGFDSLYLLEKGSPDYLVHEPREIVNLVDRLNYKA</sequence>
<dbReference type="Proteomes" id="UP000285138">
    <property type="component" value="Unassembled WGS sequence"/>
</dbReference>
<dbReference type="InterPro" id="IPR050155">
    <property type="entry name" value="HAD-like_hydrolase_sf"/>
</dbReference>
<dbReference type="GO" id="GO:0006281">
    <property type="term" value="P:DNA repair"/>
    <property type="evidence" value="ECO:0007669"/>
    <property type="project" value="TreeGrafter"/>
</dbReference>
<dbReference type="PANTHER" id="PTHR43434">
    <property type="entry name" value="PHOSPHOGLYCOLATE PHOSPHATASE"/>
    <property type="match status" value="1"/>
</dbReference>
<dbReference type="InterPro" id="IPR023198">
    <property type="entry name" value="PGP-like_dom2"/>
</dbReference>
<dbReference type="InterPro" id="IPR036412">
    <property type="entry name" value="HAD-like_sf"/>
</dbReference>
<name>A0A424YES8_9FIRM</name>
<dbReference type="InterPro" id="IPR023214">
    <property type="entry name" value="HAD_sf"/>
</dbReference>
<dbReference type="PANTHER" id="PTHR43434:SF13">
    <property type="entry name" value="PHOSPHOGLYCOLATE PHOSPHATASE"/>
    <property type="match status" value="1"/>
</dbReference>
<dbReference type="Gene3D" id="1.10.150.240">
    <property type="entry name" value="Putative phosphatase, domain 2"/>
    <property type="match status" value="1"/>
</dbReference>
<reference evidence="1 2" key="1">
    <citation type="submission" date="2018-08" db="EMBL/GenBank/DDBJ databases">
        <title>The metabolism and importance of syntrophic acetate oxidation coupled to methane or sulfide production in haloalkaline environments.</title>
        <authorList>
            <person name="Timmers P.H.A."/>
            <person name="Vavourakis C.D."/>
            <person name="Sorokin D.Y."/>
            <person name="Sinninghe Damste J.S."/>
            <person name="Muyzer G."/>
            <person name="Stams A.J.M."/>
            <person name="Plugge C.M."/>
        </authorList>
    </citation>
    <scope>NUCLEOTIDE SEQUENCE [LARGE SCALE GENOMIC DNA]</scope>
    <source>
        <strain evidence="1">MSAO_Bac1</strain>
    </source>
</reference>
<dbReference type="NCBIfam" id="TIGR01549">
    <property type="entry name" value="HAD-SF-IA-v1"/>
    <property type="match status" value="1"/>
</dbReference>
<gene>
    <name evidence="1" type="ORF">D5R97_04885</name>
</gene>
<dbReference type="InterPro" id="IPR006439">
    <property type="entry name" value="HAD-SF_hydro_IA"/>
</dbReference>
<dbReference type="SUPFAM" id="SSF56784">
    <property type="entry name" value="HAD-like"/>
    <property type="match status" value="1"/>
</dbReference>
<evidence type="ECO:0000313" key="2">
    <source>
        <dbReference type="Proteomes" id="UP000285138"/>
    </source>
</evidence>
<accession>A0A424YES8</accession>
<proteinExistence type="predicted"/>
<keyword evidence="1" id="KW-0378">Hydrolase</keyword>
<dbReference type="SFLD" id="SFLDS00003">
    <property type="entry name" value="Haloacid_Dehalogenase"/>
    <property type="match status" value="1"/>
</dbReference>
<dbReference type="SFLD" id="SFLDG01129">
    <property type="entry name" value="C1.5:_HAD__Beta-PGM__Phosphata"/>
    <property type="match status" value="1"/>
</dbReference>
<organism evidence="1 2">
    <name type="scientific">Candidatus Syntrophonatronum acetioxidans</name>
    <dbReference type="NCBI Taxonomy" id="1795816"/>
    <lineage>
        <taxon>Bacteria</taxon>
        <taxon>Bacillati</taxon>
        <taxon>Bacillota</taxon>
        <taxon>Clostridia</taxon>
        <taxon>Eubacteriales</taxon>
        <taxon>Syntrophomonadaceae</taxon>
        <taxon>Candidatus Syntrophonatronum</taxon>
    </lineage>
</organism>
<dbReference type="AlphaFoldDB" id="A0A424YES8"/>
<dbReference type="Pfam" id="PF13419">
    <property type="entry name" value="HAD_2"/>
    <property type="match status" value="1"/>
</dbReference>
<dbReference type="GO" id="GO:0005829">
    <property type="term" value="C:cytosol"/>
    <property type="evidence" value="ECO:0007669"/>
    <property type="project" value="TreeGrafter"/>
</dbReference>
<dbReference type="EMBL" id="QZAA01000131">
    <property type="protein sequence ID" value="RQD76080.1"/>
    <property type="molecule type" value="Genomic_DNA"/>
</dbReference>
<dbReference type="GO" id="GO:0008967">
    <property type="term" value="F:phosphoglycolate phosphatase activity"/>
    <property type="evidence" value="ECO:0007669"/>
    <property type="project" value="TreeGrafter"/>
</dbReference>
<comment type="caution">
    <text evidence="1">The sequence shown here is derived from an EMBL/GenBank/DDBJ whole genome shotgun (WGS) entry which is preliminary data.</text>
</comment>